<organism evidence="1 2">
    <name type="scientific">Nonomuraea composti</name>
    <dbReference type="NCBI Taxonomy" id="2720023"/>
    <lineage>
        <taxon>Bacteria</taxon>
        <taxon>Bacillati</taxon>
        <taxon>Actinomycetota</taxon>
        <taxon>Actinomycetes</taxon>
        <taxon>Streptosporangiales</taxon>
        <taxon>Streptosporangiaceae</taxon>
        <taxon>Nonomuraea</taxon>
    </lineage>
</organism>
<gene>
    <name evidence="1" type="ORF">HCN51_55000</name>
</gene>
<comment type="caution">
    <text evidence="1">The sequence shown here is derived from an EMBL/GenBank/DDBJ whole genome shotgun (WGS) entry which is preliminary data.</text>
</comment>
<dbReference type="RefSeq" id="WP_168021755.1">
    <property type="nucleotide sequence ID" value="NZ_JAATEP010000092.1"/>
</dbReference>
<sequence length="100" mass="11005">MEILREGISVTPAGIAATLKYWCTTSPVPQQTALRLQIRDTTGRWVTMDQRPRRGTALTVAAAYFPGLWRARGTAVGALRGTRACFRSGWVHSQVSITVM</sequence>
<protein>
    <submittedName>
        <fullName evidence="1">Uncharacterized protein</fullName>
    </submittedName>
</protein>
<proteinExistence type="predicted"/>
<evidence type="ECO:0000313" key="2">
    <source>
        <dbReference type="Proteomes" id="UP000696294"/>
    </source>
</evidence>
<reference evidence="1 2" key="1">
    <citation type="submission" date="2020-03" db="EMBL/GenBank/DDBJ databases">
        <title>WGS of actinomycetes isolated from Thailand.</title>
        <authorList>
            <person name="Thawai C."/>
        </authorList>
    </citation>
    <scope>NUCLEOTIDE SEQUENCE [LARGE SCALE GENOMIC DNA]</scope>
    <source>
        <strain evidence="1 2">FMUSA5-5</strain>
    </source>
</reference>
<accession>A0ABX1BL28</accession>
<dbReference type="Proteomes" id="UP000696294">
    <property type="component" value="Unassembled WGS sequence"/>
</dbReference>
<name>A0ABX1BL28_9ACTN</name>
<dbReference type="EMBL" id="JAATEP010000092">
    <property type="protein sequence ID" value="NJP98439.1"/>
    <property type="molecule type" value="Genomic_DNA"/>
</dbReference>
<keyword evidence="2" id="KW-1185">Reference proteome</keyword>
<evidence type="ECO:0000313" key="1">
    <source>
        <dbReference type="EMBL" id="NJP98439.1"/>
    </source>
</evidence>